<evidence type="ECO:0000259" key="6">
    <source>
        <dbReference type="Pfam" id="PF00884"/>
    </source>
</evidence>
<protein>
    <submittedName>
        <fullName evidence="7">Arylsulfatase</fullName>
    </submittedName>
</protein>
<dbReference type="SUPFAM" id="SSF53649">
    <property type="entry name" value="Alkaline phosphatase-like"/>
    <property type="match status" value="1"/>
</dbReference>
<proteinExistence type="inferred from homology"/>
<dbReference type="InterPro" id="IPR024607">
    <property type="entry name" value="Sulfatase_CS"/>
</dbReference>
<feature type="signal peptide" evidence="5">
    <location>
        <begin position="1"/>
        <end position="19"/>
    </location>
</feature>
<feature type="domain" description="Sulfatase N-terminal" evidence="6">
    <location>
        <begin position="23"/>
        <end position="362"/>
    </location>
</feature>
<dbReference type="InterPro" id="IPR017850">
    <property type="entry name" value="Alkaline_phosphatase_core_sf"/>
</dbReference>
<keyword evidence="5" id="KW-0732">Signal</keyword>
<dbReference type="PANTHER" id="PTHR42693">
    <property type="entry name" value="ARYLSULFATASE FAMILY MEMBER"/>
    <property type="match status" value="1"/>
</dbReference>
<dbReference type="InterPro" id="IPR050738">
    <property type="entry name" value="Sulfatase"/>
</dbReference>
<organism evidence="7 8">
    <name type="scientific">Rhodopirellula halodulae</name>
    <dbReference type="NCBI Taxonomy" id="2894198"/>
    <lineage>
        <taxon>Bacteria</taxon>
        <taxon>Pseudomonadati</taxon>
        <taxon>Planctomycetota</taxon>
        <taxon>Planctomycetia</taxon>
        <taxon>Pirellulales</taxon>
        <taxon>Pirellulaceae</taxon>
        <taxon>Rhodopirellula</taxon>
    </lineage>
</organism>
<name>A0ABS8NKA2_9BACT</name>
<evidence type="ECO:0000256" key="2">
    <source>
        <dbReference type="ARBA" id="ARBA00022723"/>
    </source>
</evidence>
<dbReference type="EMBL" id="JAJKFW010000023">
    <property type="protein sequence ID" value="MCC9643243.1"/>
    <property type="molecule type" value="Genomic_DNA"/>
</dbReference>
<dbReference type="InterPro" id="IPR000917">
    <property type="entry name" value="Sulfatase_N"/>
</dbReference>
<comment type="caution">
    <text evidence="7">The sequence shown here is derived from an EMBL/GenBank/DDBJ whole genome shotgun (WGS) entry which is preliminary data.</text>
</comment>
<dbReference type="CDD" id="cd16143">
    <property type="entry name" value="ARS_like"/>
    <property type="match status" value="1"/>
</dbReference>
<gene>
    <name evidence="7" type="ORF">LOC71_13240</name>
</gene>
<dbReference type="RefSeq" id="WP_230274189.1">
    <property type="nucleotide sequence ID" value="NZ_JAJKFW010000023.1"/>
</dbReference>
<evidence type="ECO:0000256" key="5">
    <source>
        <dbReference type="SAM" id="SignalP"/>
    </source>
</evidence>
<accession>A0ABS8NKA2</accession>
<evidence type="ECO:0000313" key="7">
    <source>
        <dbReference type="EMBL" id="MCC9643243.1"/>
    </source>
</evidence>
<evidence type="ECO:0000313" key="8">
    <source>
        <dbReference type="Proteomes" id="UP001430306"/>
    </source>
</evidence>
<evidence type="ECO:0000256" key="1">
    <source>
        <dbReference type="ARBA" id="ARBA00008779"/>
    </source>
</evidence>
<dbReference type="PANTHER" id="PTHR42693:SF53">
    <property type="entry name" value="ENDO-4-O-SULFATASE"/>
    <property type="match status" value="1"/>
</dbReference>
<comment type="similarity">
    <text evidence="1">Belongs to the sulfatase family.</text>
</comment>
<evidence type="ECO:0000256" key="4">
    <source>
        <dbReference type="ARBA" id="ARBA00022837"/>
    </source>
</evidence>
<dbReference type="Gene3D" id="3.30.1120.10">
    <property type="match status" value="1"/>
</dbReference>
<feature type="chain" id="PRO_5047292245" evidence="5">
    <location>
        <begin position="20"/>
        <end position="480"/>
    </location>
</feature>
<dbReference type="Pfam" id="PF00884">
    <property type="entry name" value="Sulfatase"/>
    <property type="match status" value="1"/>
</dbReference>
<keyword evidence="2" id="KW-0479">Metal-binding</keyword>
<dbReference type="Gene3D" id="3.40.720.10">
    <property type="entry name" value="Alkaline Phosphatase, subunit A"/>
    <property type="match status" value="1"/>
</dbReference>
<keyword evidence="3" id="KW-0378">Hydrolase</keyword>
<dbReference type="PROSITE" id="PS00149">
    <property type="entry name" value="SULFATASE_2"/>
    <property type="match status" value="1"/>
</dbReference>
<keyword evidence="4" id="KW-0106">Calcium</keyword>
<dbReference type="Proteomes" id="UP001430306">
    <property type="component" value="Unassembled WGS sequence"/>
</dbReference>
<sequence>MLRICLSLVLLLAVSSAFAAEHPNIVLILVDDMGYGDPQCFNDQSKIATPNIDSLARDGMCFHNAHAPGPLCHMSRYGLMTGRYPFRTNVSVWPTQPLIDADQPTLASLAKAQGYRTAMVGKWHLGFEERSPETYEGELRGGPVDRGFDEFFGIRASTDIPPYFYIQNRHAVSPPTRKIEANSSEGWSPIQAAFWRAGGIAPELKLSDVLPHFTDVAISTIEEHPNGENASPLMLYLAYPAPHTPWLPSPAFRGKSRVGSYGDFVMMVDHEIGRVLSTLRDQGMDRDTIVIFTSDNGPVWYDKDTDRFDHDSAGALRGMKADAWEAGHRMPFIVRWPGTVPAGSDSDQLVCFTDLMATFAEAWQVELPANAGPDSFSFYNTLTRRPQSQKNPRREFVMRAGSNSKLMTIQKDSWKLITGLGSGGFSKPRRMQAQPGEPDGQLYQVEVDLSETTNLYQQRPDLVKQLSEHLQKIVRDGRSR</sequence>
<keyword evidence="8" id="KW-1185">Reference proteome</keyword>
<evidence type="ECO:0000256" key="3">
    <source>
        <dbReference type="ARBA" id="ARBA00022801"/>
    </source>
</evidence>
<reference evidence="7" key="1">
    <citation type="submission" date="2021-11" db="EMBL/GenBank/DDBJ databases">
        <title>Genome sequence.</title>
        <authorList>
            <person name="Sun Q."/>
        </authorList>
    </citation>
    <scope>NUCLEOTIDE SEQUENCE</scope>
    <source>
        <strain evidence="7">JC740</strain>
    </source>
</reference>